<sequence>MKALVYEGPRLLHMRDVPMPKAQPDEAVIRVELAGICGSELSGYLGHNSLRKPPLIMGHEFAGIIERTGAEATRFRPGDRVTVNPLATCGKCRYCTGGSSQLCAERSLLGAHRPGAFAEYVAVPERNIHRLPDHVSFEEGAFAEPFACAVRICRLLGLDSSDRLIIYGAGPIGLFALQAAQVLGVKEIVIVDLNESRLEIARELGGIAVTDPEGGRLLPQDGFDAAIDAVGAGITRRKCVQSVRRGGRVIFTGLHEAESSLPINDMIREEVTTTGAFAYSSEDFATALEWIDQGKVNLSPWTVTRPLEDGADCFEKLIGGPGKIAKYLLRVRNGETL</sequence>
<dbReference type="Proteomes" id="UP000307943">
    <property type="component" value="Unassembled WGS sequence"/>
</dbReference>
<feature type="domain" description="Enoyl reductase (ER)" evidence="5">
    <location>
        <begin position="8"/>
        <end position="329"/>
    </location>
</feature>
<evidence type="ECO:0000256" key="4">
    <source>
        <dbReference type="RuleBase" id="RU361277"/>
    </source>
</evidence>
<evidence type="ECO:0000256" key="3">
    <source>
        <dbReference type="ARBA" id="ARBA00023002"/>
    </source>
</evidence>
<name>A0A5C4SWF4_9BACL</name>
<evidence type="ECO:0000313" key="6">
    <source>
        <dbReference type="EMBL" id="TNJ59200.1"/>
    </source>
</evidence>
<dbReference type="InterPro" id="IPR050129">
    <property type="entry name" value="Zn_alcohol_dh"/>
</dbReference>
<organism evidence="6 7">
    <name type="scientific">Paenibacillus hemerocallicola</name>
    <dbReference type="NCBI Taxonomy" id="1172614"/>
    <lineage>
        <taxon>Bacteria</taxon>
        <taxon>Bacillati</taxon>
        <taxon>Bacillota</taxon>
        <taxon>Bacilli</taxon>
        <taxon>Bacillales</taxon>
        <taxon>Paenibacillaceae</taxon>
        <taxon>Paenibacillus</taxon>
    </lineage>
</organism>
<evidence type="ECO:0000256" key="2">
    <source>
        <dbReference type="ARBA" id="ARBA00022833"/>
    </source>
</evidence>
<dbReference type="PANTHER" id="PTHR43401">
    <property type="entry name" value="L-THREONINE 3-DEHYDROGENASE"/>
    <property type="match status" value="1"/>
</dbReference>
<keyword evidence="7" id="KW-1185">Reference proteome</keyword>
<dbReference type="CDD" id="cd08236">
    <property type="entry name" value="sugar_DH"/>
    <property type="match status" value="1"/>
</dbReference>
<keyword evidence="1 4" id="KW-0479">Metal-binding</keyword>
<dbReference type="Pfam" id="PF08240">
    <property type="entry name" value="ADH_N"/>
    <property type="match status" value="1"/>
</dbReference>
<dbReference type="SMART" id="SM00829">
    <property type="entry name" value="PKS_ER"/>
    <property type="match status" value="1"/>
</dbReference>
<accession>A0A5C4SWF4</accession>
<dbReference type="InterPro" id="IPR013149">
    <property type="entry name" value="ADH-like_C"/>
</dbReference>
<dbReference type="AlphaFoldDB" id="A0A5C4SWF4"/>
<dbReference type="PROSITE" id="PS00059">
    <property type="entry name" value="ADH_ZINC"/>
    <property type="match status" value="1"/>
</dbReference>
<gene>
    <name evidence="6" type="ORF">FE784_37590</name>
</gene>
<proteinExistence type="inferred from homology"/>
<comment type="cofactor">
    <cofactor evidence="4">
        <name>Zn(2+)</name>
        <dbReference type="ChEBI" id="CHEBI:29105"/>
    </cofactor>
</comment>
<dbReference type="GO" id="GO:0008270">
    <property type="term" value="F:zinc ion binding"/>
    <property type="evidence" value="ECO:0007669"/>
    <property type="project" value="InterPro"/>
</dbReference>
<dbReference type="InterPro" id="IPR011032">
    <property type="entry name" value="GroES-like_sf"/>
</dbReference>
<dbReference type="InterPro" id="IPR036291">
    <property type="entry name" value="NAD(P)-bd_dom_sf"/>
</dbReference>
<dbReference type="PANTHER" id="PTHR43401:SF2">
    <property type="entry name" value="L-THREONINE 3-DEHYDROGENASE"/>
    <property type="match status" value="1"/>
</dbReference>
<dbReference type="InterPro" id="IPR002328">
    <property type="entry name" value="ADH_Zn_CS"/>
</dbReference>
<comment type="similarity">
    <text evidence="4">Belongs to the zinc-containing alcohol dehydrogenase family.</text>
</comment>
<dbReference type="SUPFAM" id="SSF50129">
    <property type="entry name" value="GroES-like"/>
    <property type="match status" value="1"/>
</dbReference>
<evidence type="ECO:0000256" key="1">
    <source>
        <dbReference type="ARBA" id="ARBA00022723"/>
    </source>
</evidence>
<keyword evidence="2 4" id="KW-0862">Zinc</keyword>
<dbReference type="InterPro" id="IPR013154">
    <property type="entry name" value="ADH-like_N"/>
</dbReference>
<dbReference type="Gene3D" id="3.90.180.10">
    <property type="entry name" value="Medium-chain alcohol dehydrogenases, catalytic domain"/>
    <property type="match status" value="1"/>
</dbReference>
<dbReference type="OrthoDB" id="9777057at2"/>
<dbReference type="Gene3D" id="3.40.50.720">
    <property type="entry name" value="NAD(P)-binding Rossmann-like Domain"/>
    <property type="match status" value="1"/>
</dbReference>
<keyword evidence="3" id="KW-0560">Oxidoreductase</keyword>
<dbReference type="SUPFAM" id="SSF51735">
    <property type="entry name" value="NAD(P)-binding Rossmann-fold domains"/>
    <property type="match status" value="1"/>
</dbReference>
<dbReference type="InterPro" id="IPR020843">
    <property type="entry name" value="ER"/>
</dbReference>
<evidence type="ECO:0000313" key="7">
    <source>
        <dbReference type="Proteomes" id="UP000307943"/>
    </source>
</evidence>
<dbReference type="EMBL" id="VDCQ01000095">
    <property type="protein sequence ID" value="TNJ59200.1"/>
    <property type="molecule type" value="Genomic_DNA"/>
</dbReference>
<evidence type="ECO:0000259" key="5">
    <source>
        <dbReference type="SMART" id="SM00829"/>
    </source>
</evidence>
<dbReference type="Pfam" id="PF00107">
    <property type="entry name" value="ADH_zinc_N"/>
    <property type="match status" value="1"/>
</dbReference>
<comment type="caution">
    <text evidence="6">The sequence shown here is derived from an EMBL/GenBank/DDBJ whole genome shotgun (WGS) entry which is preliminary data.</text>
</comment>
<protein>
    <submittedName>
        <fullName evidence="6">Galactitol-1-phosphate 5-dehydrogenase</fullName>
    </submittedName>
</protein>
<dbReference type="GO" id="GO:0016491">
    <property type="term" value="F:oxidoreductase activity"/>
    <property type="evidence" value="ECO:0007669"/>
    <property type="project" value="UniProtKB-KW"/>
</dbReference>
<reference evidence="6 7" key="1">
    <citation type="submission" date="2019-05" db="EMBL/GenBank/DDBJ databases">
        <title>We sequenced the genome of Paenibacillus hemerocallicola KCTC 33185 for further insight into its adaptation and study the phylogeny of Paenibacillus.</title>
        <authorList>
            <person name="Narsing Rao M.P."/>
        </authorList>
    </citation>
    <scope>NUCLEOTIDE SEQUENCE [LARGE SCALE GENOMIC DNA]</scope>
    <source>
        <strain evidence="6 7">KCTC 33185</strain>
    </source>
</reference>